<dbReference type="RefSeq" id="WP_093002738.1">
    <property type="nucleotide sequence ID" value="NZ_FNZZ01000001.1"/>
</dbReference>
<gene>
    <name evidence="1" type="ORF">SAMN05216382_0376</name>
</gene>
<evidence type="ECO:0000313" key="1">
    <source>
        <dbReference type="EMBL" id="SEK42149.1"/>
    </source>
</evidence>
<accession>A0A1H7GVW7</accession>
<dbReference type="Proteomes" id="UP000199214">
    <property type="component" value="Unassembled WGS sequence"/>
</dbReference>
<protein>
    <submittedName>
        <fullName evidence="1">Uncharacterized protein</fullName>
    </submittedName>
</protein>
<organism evidence="1 2">
    <name type="scientific">Sphingomonas palmae</name>
    <dbReference type="NCBI Taxonomy" id="1855283"/>
    <lineage>
        <taxon>Bacteria</taxon>
        <taxon>Pseudomonadati</taxon>
        <taxon>Pseudomonadota</taxon>
        <taxon>Alphaproteobacteria</taxon>
        <taxon>Sphingomonadales</taxon>
        <taxon>Sphingomonadaceae</taxon>
        <taxon>Sphingomonas</taxon>
    </lineage>
</organism>
<dbReference type="EMBL" id="FNZZ01000001">
    <property type="protein sequence ID" value="SEK42149.1"/>
    <property type="molecule type" value="Genomic_DNA"/>
</dbReference>
<reference evidence="2" key="1">
    <citation type="submission" date="2016-10" db="EMBL/GenBank/DDBJ databases">
        <authorList>
            <person name="Varghese N."/>
            <person name="Submissions S."/>
        </authorList>
    </citation>
    <scope>NUCLEOTIDE SEQUENCE [LARGE SCALE GENOMIC DNA]</scope>
    <source>
        <strain evidence="2">JS21-1</strain>
    </source>
</reference>
<proteinExistence type="predicted"/>
<dbReference type="OrthoDB" id="4951688at2"/>
<keyword evidence="2" id="KW-1185">Reference proteome</keyword>
<sequence length="91" mass="9684">MNDRTTVNAGDDNTVLGLKRAGEMAAVFMIGDGLLGILQPTRHVDLWRSEVGVVDALVAPFGGKPTRRRLYGLVQLSAGIALAAALRPKKD</sequence>
<dbReference type="AlphaFoldDB" id="A0A1H7GVW7"/>
<name>A0A1H7GVW7_9SPHN</name>
<evidence type="ECO:0000313" key="2">
    <source>
        <dbReference type="Proteomes" id="UP000199214"/>
    </source>
</evidence>